<protein>
    <submittedName>
        <fullName evidence="1">Uncharacterized protein</fullName>
    </submittedName>
</protein>
<evidence type="ECO:0000313" key="1">
    <source>
        <dbReference type="EMBL" id="GAA2127682.1"/>
    </source>
</evidence>
<comment type="caution">
    <text evidence="1">The sequence shown here is derived from an EMBL/GenBank/DDBJ whole genome shotgun (WGS) entry which is preliminary data.</text>
</comment>
<reference evidence="1 2" key="1">
    <citation type="journal article" date="2019" name="Int. J. Syst. Evol. Microbiol.">
        <title>The Global Catalogue of Microorganisms (GCM) 10K type strain sequencing project: providing services to taxonomists for standard genome sequencing and annotation.</title>
        <authorList>
            <consortium name="The Broad Institute Genomics Platform"/>
            <consortium name="The Broad Institute Genome Sequencing Center for Infectious Disease"/>
            <person name="Wu L."/>
            <person name="Ma J."/>
        </authorList>
    </citation>
    <scope>NUCLEOTIDE SEQUENCE [LARGE SCALE GENOMIC DNA]</scope>
    <source>
        <strain evidence="1 2">JCM 15481</strain>
    </source>
</reference>
<evidence type="ECO:0000313" key="2">
    <source>
        <dbReference type="Proteomes" id="UP001500443"/>
    </source>
</evidence>
<organism evidence="1 2">
    <name type="scientific">Streptomyces synnematoformans</name>
    <dbReference type="NCBI Taxonomy" id="415721"/>
    <lineage>
        <taxon>Bacteria</taxon>
        <taxon>Bacillati</taxon>
        <taxon>Actinomycetota</taxon>
        <taxon>Actinomycetes</taxon>
        <taxon>Kitasatosporales</taxon>
        <taxon>Streptomycetaceae</taxon>
        <taxon>Streptomyces</taxon>
    </lineage>
</organism>
<dbReference type="Proteomes" id="UP001500443">
    <property type="component" value="Unassembled WGS sequence"/>
</dbReference>
<gene>
    <name evidence="1" type="ORF">GCM10009802_34410</name>
</gene>
<keyword evidence="2" id="KW-1185">Reference proteome</keyword>
<name>A0ABN2YIR0_9ACTN</name>
<accession>A0ABN2YIR0</accession>
<sequence>MSPTVAAEAMKALCDVGAEAGQVQEFGLEPVHYVIGVTAAPGIWLNLRAAINALGARNRAKTFRLELSGGESIEANGHSAEDVEKLLKAAMEVYAQRAALNEEWRQRAVGEGSD</sequence>
<dbReference type="EMBL" id="BAAAPF010000107">
    <property type="protein sequence ID" value="GAA2127682.1"/>
    <property type="molecule type" value="Genomic_DNA"/>
</dbReference>
<proteinExistence type="predicted"/>